<evidence type="ECO:0000313" key="2">
    <source>
        <dbReference type="EMBL" id="ORZ10800.1"/>
    </source>
</evidence>
<feature type="compositionally biased region" description="Polar residues" evidence="1">
    <location>
        <begin position="80"/>
        <end position="99"/>
    </location>
</feature>
<organism evidence="2 3">
    <name type="scientific">Absidia repens</name>
    <dbReference type="NCBI Taxonomy" id="90262"/>
    <lineage>
        <taxon>Eukaryota</taxon>
        <taxon>Fungi</taxon>
        <taxon>Fungi incertae sedis</taxon>
        <taxon>Mucoromycota</taxon>
        <taxon>Mucoromycotina</taxon>
        <taxon>Mucoromycetes</taxon>
        <taxon>Mucorales</taxon>
        <taxon>Cunninghamellaceae</taxon>
        <taxon>Absidia</taxon>
    </lineage>
</organism>
<dbReference type="OrthoDB" id="2289556at2759"/>
<accession>A0A1X2I7F7</accession>
<feature type="region of interest" description="Disordered" evidence="1">
    <location>
        <begin position="60"/>
        <end position="100"/>
    </location>
</feature>
<evidence type="ECO:0000313" key="3">
    <source>
        <dbReference type="Proteomes" id="UP000193560"/>
    </source>
</evidence>
<reference evidence="2 3" key="1">
    <citation type="submission" date="2016-07" db="EMBL/GenBank/DDBJ databases">
        <title>Pervasive Adenine N6-methylation of Active Genes in Fungi.</title>
        <authorList>
            <consortium name="DOE Joint Genome Institute"/>
            <person name="Mondo S.J."/>
            <person name="Dannebaum R.O."/>
            <person name="Kuo R.C."/>
            <person name="Labutti K."/>
            <person name="Haridas S."/>
            <person name="Kuo A."/>
            <person name="Salamov A."/>
            <person name="Ahrendt S.R."/>
            <person name="Lipzen A."/>
            <person name="Sullivan W."/>
            <person name="Andreopoulos W.B."/>
            <person name="Clum A."/>
            <person name="Lindquist E."/>
            <person name="Daum C."/>
            <person name="Ramamoorthy G.K."/>
            <person name="Gryganskyi A."/>
            <person name="Culley D."/>
            <person name="Magnuson J.K."/>
            <person name="James T.Y."/>
            <person name="O'Malley M.A."/>
            <person name="Stajich J.E."/>
            <person name="Spatafora J.W."/>
            <person name="Visel A."/>
            <person name="Grigoriev I.V."/>
        </authorList>
    </citation>
    <scope>NUCLEOTIDE SEQUENCE [LARGE SCALE GENOMIC DNA]</scope>
    <source>
        <strain evidence="2 3">NRRL 1336</strain>
    </source>
</reference>
<name>A0A1X2I7F7_9FUNG</name>
<feature type="compositionally biased region" description="Basic and acidic residues" evidence="1">
    <location>
        <begin position="60"/>
        <end position="78"/>
    </location>
</feature>
<sequence>MADNTIGNNQQLVYRIDCDKHYTTAGAPPILVLQKDSFKPPIIILEGVHTHPSKTPIIRDERRDRSQGYILQDERKPPSDNATTLPHLSSNHGENQYPYQQPMPALVNDQHMYNQNYSMDQSQDPSSFGKYPSDLSYNNNADSSPWMFGGQYQHRQPYDTGNYNERPYSALPSESGNDRTNFYDVGYAQNEPYHWQSAFYQQGPWMTAQPMAPQSQPYFENSNFGNYSDTYDDRIYGRDEGQTMPGMPAMPRSTHSNSSYNNPSSPWSSYNDTSSSTMMMPMQENTTSYPAWNQYEYPSPPLRQNPMLPIQKDVRQPAFRVVNRPWRSKSVSFAPLPDHVTT</sequence>
<dbReference type="EMBL" id="MCGE01000023">
    <property type="protein sequence ID" value="ORZ10800.1"/>
    <property type="molecule type" value="Genomic_DNA"/>
</dbReference>
<keyword evidence="3" id="KW-1185">Reference proteome</keyword>
<dbReference type="AlphaFoldDB" id="A0A1X2I7F7"/>
<feature type="compositionally biased region" description="Low complexity" evidence="1">
    <location>
        <begin position="256"/>
        <end position="271"/>
    </location>
</feature>
<feature type="region of interest" description="Disordered" evidence="1">
    <location>
        <begin position="250"/>
        <end position="272"/>
    </location>
</feature>
<dbReference type="Proteomes" id="UP000193560">
    <property type="component" value="Unassembled WGS sequence"/>
</dbReference>
<gene>
    <name evidence="2" type="ORF">BCR42DRAFT_422041</name>
</gene>
<comment type="caution">
    <text evidence="2">The sequence shown here is derived from an EMBL/GenBank/DDBJ whole genome shotgun (WGS) entry which is preliminary data.</text>
</comment>
<evidence type="ECO:0000256" key="1">
    <source>
        <dbReference type="SAM" id="MobiDB-lite"/>
    </source>
</evidence>
<protein>
    <submittedName>
        <fullName evidence="2">Uncharacterized protein</fullName>
    </submittedName>
</protein>
<proteinExistence type="predicted"/>